<evidence type="ECO:0000313" key="1">
    <source>
        <dbReference type="EMBL" id="CCI46328.1"/>
    </source>
</evidence>
<dbReference type="EMBL" id="CAIX01000123">
    <property type="protein sequence ID" value="CCI46328.1"/>
    <property type="molecule type" value="Genomic_DNA"/>
</dbReference>
<name>A0A024GHF8_9STRA</name>
<organism evidence="1 2">
    <name type="scientific">Albugo candida</name>
    <dbReference type="NCBI Taxonomy" id="65357"/>
    <lineage>
        <taxon>Eukaryota</taxon>
        <taxon>Sar</taxon>
        <taxon>Stramenopiles</taxon>
        <taxon>Oomycota</taxon>
        <taxon>Peronosporomycetes</taxon>
        <taxon>Albuginales</taxon>
        <taxon>Albuginaceae</taxon>
        <taxon>Albugo</taxon>
    </lineage>
</organism>
<evidence type="ECO:0000313" key="2">
    <source>
        <dbReference type="Proteomes" id="UP000053237"/>
    </source>
</evidence>
<dbReference type="Proteomes" id="UP000053237">
    <property type="component" value="Unassembled WGS sequence"/>
</dbReference>
<dbReference type="AlphaFoldDB" id="A0A024GHF8"/>
<reference evidence="1 2" key="1">
    <citation type="submission" date="2012-05" db="EMBL/GenBank/DDBJ databases">
        <title>Recombination and specialization in a pathogen metapopulation.</title>
        <authorList>
            <person name="Gardiner A."/>
            <person name="Kemen E."/>
            <person name="Schultz-Larsen T."/>
            <person name="MacLean D."/>
            <person name="Van Oosterhout C."/>
            <person name="Jones J.D.G."/>
        </authorList>
    </citation>
    <scope>NUCLEOTIDE SEQUENCE [LARGE SCALE GENOMIC DNA]</scope>
    <source>
        <strain evidence="1 2">Ac Nc2</strain>
    </source>
</reference>
<dbReference type="InParanoid" id="A0A024GHF8"/>
<comment type="caution">
    <text evidence="1">The sequence shown here is derived from an EMBL/GenBank/DDBJ whole genome shotgun (WGS) entry which is preliminary data.</text>
</comment>
<keyword evidence="2" id="KW-1185">Reference proteome</keyword>
<sequence>MDIITMQFNVNDARPIGEWLPKLPKREIASIIAPFFSGYKDKASDKELGEYLERVSKVIHDEICKSHLEWVKYPFPIDM</sequence>
<accession>A0A024GHF8</accession>
<gene>
    <name evidence="1" type="ORF">BN9_072570</name>
</gene>
<proteinExistence type="predicted"/>
<protein>
    <submittedName>
        <fullName evidence="1">Uncharacterized protein</fullName>
    </submittedName>
</protein>